<dbReference type="EMBL" id="JXYA01000041">
    <property type="protein sequence ID" value="KJZ07068.1"/>
    <property type="molecule type" value="Genomic_DNA"/>
</dbReference>
<keyword evidence="2" id="KW-1185">Reference proteome</keyword>
<dbReference type="Proteomes" id="UP000033452">
    <property type="component" value="Unassembled WGS sequence"/>
</dbReference>
<sequence length="62" mass="6785">MILDTISAPDYENDLYDLCGHGPDTFSVWIFPVAAGKFVAASPAAVSLTFERIQTPALEHHH</sequence>
<evidence type="ECO:0000313" key="1">
    <source>
        <dbReference type="EMBL" id="KJZ07068.1"/>
    </source>
</evidence>
<organism evidence="1 2">
    <name type="scientific">Pseudoalteromonas rubra</name>
    <dbReference type="NCBI Taxonomy" id="43658"/>
    <lineage>
        <taxon>Bacteria</taxon>
        <taxon>Pseudomonadati</taxon>
        <taxon>Pseudomonadota</taxon>
        <taxon>Gammaproteobacteria</taxon>
        <taxon>Alteromonadales</taxon>
        <taxon>Pseudoalteromonadaceae</taxon>
        <taxon>Pseudoalteromonas</taxon>
    </lineage>
</organism>
<name>A0A0F4QH90_9GAMM</name>
<protein>
    <submittedName>
        <fullName evidence="1">Uncharacterized protein</fullName>
    </submittedName>
</protein>
<proteinExistence type="predicted"/>
<accession>A0A0F4QH90</accession>
<reference evidence="1 2" key="1">
    <citation type="journal article" date="2015" name="BMC Genomics">
        <title>Genome mining reveals unlocked bioactive potential of marine Gram-negative bacteria.</title>
        <authorList>
            <person name="Machado H."/>
            <person name="Sonnenschein E.C."/>
            <person name="Melchiorsen J."/>
            <person name="Gram L."/>
        </authorList>
    </citation>
    <scope>NUCLEOTIDE SEQUENCE [LARGE SCALE GENOMIC DNA]</scope>
    <source>
        <strain evidence="1 2">S2471</strain>
    </source>
</reference>
<dbReference type="AlphaFoldDB" id="A0A0F4QH90"/>
<evidence type="ECO:0000313" key="2">
    <source>
        <dbReference type="Proteomes" id="UP000033452"/>
    </source>
</evidence>
<comment type="caution">
    <text evidence="1">The sequence shown here is derived from an EMBL/GenBank/DDBJ whole genome shotgun (WGS) entry which is preliminary data.</text>
</comment>
<gene>
    <name evidence="1" type="ORF">TW77_16410</name>
</gene>